<dbReference type="GO" id="GO:0003746">
    <property type="term" value="F:translation elongation factor activity"/>
    <property type="evidence" value="ECO:0007669"/>
    <property type="project" value="UniProtKB-KW"/>
</dbReference>
<protein>
    <submittedName>
        <fullName evidence="3">Elongation factor P</fullName>
    </submittedName>
</protein>
<evidence type="ECO:0000256" key="1">
    <source>
        <dbReference type="ARBA" id="ARBA00009479"/>
    </source>
</evidence>
<dbReference type="Gene3D" id="2.40.50.140">
    <property type="entry name" value="Nucleic acid-binding proteins"/>
    <property type="match status" value="1"/>
</dbReference>
<keyword evidence="4" id="KW-1185">Reference proteome</keyword>
<keyword evidence="3" id="KW-0251">Elongation factor</keyword>
<keyword evidence="3" id="KW-0648">Protein biosynthesis</keyword>
<gene>
    <name evidence="3" type="ORF">JV551A3_V1_2084</name>
</gene>
<sequence>MEDVCEAVCFEGRLVSVELPTTISRQVVYTENAARGDTSGKVMKPAKLKNGTEISVADFIQIDEWIDIDTRDNSFKGRSKK</sequence>
<organism evidence="3 4">
    <name type="scientific">Pseudomonas inefficax</name>
    <dbReference type="NCBI Taxonomy" id="2078786"/>
    <lineage>
        <taxon>Bacteria</taxon>
        <taxon>Pseudomonadati</taxon>
        <taxon>Pseudomonadota</taxon>
        <taxon>Gammaproteobacteria</taxon>
        <taxon>Pseudomonadales</taxon>
        <taxon>Pseudomonadaceae</taxon>
        <taxon>Pseudomonas</taxon>
    </lineage>
</organism>
<dbReference type="InterPro" id="IPR012340">
    <property type="entry name" value="NA-bd_OB-fold"/>
</dbReference>
<evidence type="ECO:0000259" key="2">
    <source>
        <dbReference type="SMART" id="SM00841"/>
    </source>
</evidence>
<name>A0AAQ1P9K3_9PSED</name>
<comment type="caution">
    <text evidence="3">The sequence shown here is derived from an EMBL/GenBank/DDBJ whole genome shotgun (WGS) entry which is preliminary data.</text>
</comment>
<dbReference type="GO" id="GO:0005829">
    <property type="term" value="C:cytosol"/>
    <property type="evidence" value="ECO:0007669"/>
    <property type="project" value="UniProtKB-ARBA"/>
</dbReference>
<dbReference type="SUPFAM" id="SSF50249">
    <property type="entry name" value="Nucleic acid-binding proteins"/>
    <property type="match status" value="1"/>
</dbReference>
<dbReference type="SMART" id="SM00841">
    <property type="entry name" value="Elong-fact-P_C"/>
    <property type="match status" value="1"/>
</dbReference>
<dbReference type="AlphaFoldDB" id="A0AAQ1P9K3"/>
<evidence type="ECO:0000313" key="3">
    <source>
        <dbReference type="EMBL" id="SPO60260.1"/>
    </source>
</evidence>
<dbReference type="InterPro" id="IPR020599">
    <property type="entry name" value="Transl_elong_fac_P/YeiP"/>
</dbReference>
<evidence type="ECO:0000313" key="4">
    <source>
        <dbReference type="Proteomes" id="UP000294335"/>
    </source>
</evidence>
<feature type="domain" description="Elongation factor P C-terminal" evidence="2">
    <location>
        <begin position="23"/>
        <end position="78"/>
    </location>
</feature>
<dbReference type="Proteomes" id="UP000294335">
    <property type="component" value="Unassembled WGS sequence"/>
</dbReference>
<proteinExistence type="inferred from homology"/>
<dbReference type="EMBL" id="OPYN01000079">
    <property type="protein sequence ID" value="SPO60260.1"/>
    <property type="molecule type" value="Genomic_DNA"/>
</dbReference>
<dbReference type="FunFam" id="2.40.50.140:FF:000004">
    <property type="entry name" value="Elongation factor P"/>
    <property type="match status" value="1"/>
</dbReference>
<dbReference type="PANTHER" id="PTHR30053:SF12">
    <property type="entry name" value="ELONGATION FACTOR P (EF-P) FAMILY PROTEIN"/>
    <property type="match status" value="1"/>
</dbReference>
<dbReference type="InterPro" id="IPR015365">
    <property type="entry name" value="Elong-fact-P_C"/>
</dbReference>
<reference evidence="3 4" key="1">
    <citation type="submission" date="2018-02" db="EMBL/GenBank/DDBJ databases">
        <authorList>
            <person name="Dubost A."/>
        </authorList>
    </citation>
    <scope>NUCLEOTIDE SEQUENCE [LARGE SCALE GENOMIC DNA]</scope>
    <source>
        <strain evidence="4">JV551A3</strain>
    </source>
</reference>
<dbReference type="PANTHER" id="PTHR30053">
    <property type="entry name" value="ELONGATION FACTOR P"/>
    <property type="match status" value="1"/>
</dbReference>
<accession>A0AAQ1P9K3</accession>
<comment type="similarity">
    <text evidence="1">Belongs to the elongation factor P family.</text>
</comment>
<dbReference type="Pfam" id="PF09285">
    <property type="entry name" value="Elong-fact-P_C"/>
    <property type="match status" value="1"/>
</dbReference>
<dbReference type="CDD" id="cd05794">
    <property type="entry name" value="S1_EF-P_repeat_2"/>
    <property type="match status" value="1"/>
</dbReference>
<dbReference type="GO" id="GO:0043043">
    <property type="term" value="P:peptide biosynthetic process"/>
    <property type="evidence" value="ECO:0007669"/>
    <property type="project" value="InterPro"/>
</dbReference>